<dbReference type="AlphaFoldDB" id="A0A285TJQ3"/>
<evidence type="ECO:0000256" key="3">
    <source>
        <dbReference type="SAM" id="Coils"/>
    </source>
</evidence>
<comment type="subcellular location">
    <subcellularLocation>
        <location evidence="1">Cell envelope</location>
    </subcellularLocation>
</comment>
<feature type="compositionally biased region" description="Low complexity" evidence="4">
    <location>
        <begin position="16"/>
        <end position="27"/>
    </location>
</feature>
<dbReference type="GO" id="GO:0030313">
    <property type="term" value="C:cell envelope"/>
    <property type="evidence" value="ECO:0007669"/>
    <property type="project" value="UniProtKB-SubCell"/>
</dbReference>
<dbReference type="InterPro" id="IPR050465">
    <property type="entry name" value="UPF0194_transport"/>
</dbReference>
<dbReference type="Gene3D" id="2.40.50.100">
    <property type="match status" value="1"/>
</dbReference>
<dbReference type="Gene3D" id="2.40.30.170">
    <property type="match status" value="1"/>
</dbReference>
<protein>
    <submittedName>
        <fullName evidence="6">HlyD family secretion protein</fullName>
    </submittedName>
</protein>
<organism evidence="6 7">
    <name type="scientific">Stappia indica</name>
    <dbReference type="NCBI Taxonomy" id="538381"/>
    <lineage>
        <taxon>Bacteria</taxon>
        <taxon>Pseudomonadati</taxon>
        <taxon>Pseudomonadota</taxon>
        <taxon>Alphaproteobacteria</taxon>
        <taxon>Hyphomicrobiales</taxon>
        <taxon>Stappiaceae</taxon>
        <taxon>Stappia</taxon>
    </lineage>
</organism>
<evidence type="ECO:0000256" key="1">
    <source>
        <dbReference type="ARBA" id="ARBA00004196"/>
    </source>
</evidence>
<dbReference type="OrthoDB" id="264111at2"/>
<sequence>MSSTFDPASVGRAEPSHAAAAPGAPSALPLPVVRRESPRAASGRPRLWTILSRLRSLALGLVLVGGGLAAGAVLQAQGILPFMTGETVAPAAPLPAASGEEAAAVFGLGRLLPDGFVVTVAPPFGAGDARVARLLVAEGERVEQGQPLAELDNRPQLLAALASAEAAVRLREAELARQRVSVAASRTETRAALERAEVAAATARRELERSQELLARGHVTRATHDDAVARSQAADREVESARATLGRYTADAPDAQADIAVALRNLDAARASLGLAQADLARSMVPAPAGGVVLDIHVRPGERPGERGILDMGDIDKMMAEIEIYQSRIGAVETGDAVEITGEAFSGTIAGTVQQIGWDVGRQTATGADPAARTDARVIKVYVAIDPADIARVRRFTNLQVTARIETGEGT</sequence>
<evidence type="ECO:0000256" key="5">
    <source>
        <dbReference type="SAM" id="Phobius"/>
    </source>
</evidence>
<evidence type="ECO:0000313" key="7">
    <source>
        <dbReference type="Proteomes" id="UP000219331"/>
    </source>
</evidence>
<feature type="transmembrane region" description="Helical" evidence="5">
    <location>
        <begin position="54"/>
        <end position="74"/>
    </location>
</feature>
<dbReference type="STRING" id="538381.GCA_001696535_00881"/>
<keyword evidence="7" id="KW-1185">Reference proteome</keyword>
<dbReference type="PANTHER" id="PTHR32347:SF27">
    <property type="entry name" value="RND EFFLUX PUMP MEMBRANE FUSION PROTEIN BARREL-SANDWICH DOMAIN-CONTAINING PROTEIN"/>
    <property type="match status" value="1"/>
</dbReference>
<dbReference type="InterPro" id="IPR014315">
    <property type="entry name" value="ABC_heterocyst_DevB"/>
</dbReference>
<keyword evidence="5" id="KW-0812">Transmembrane</keyword>
<keyword evidence="5" id="KW-0472">Membrane</keyword>
<evidence type="ECO:0000256" key="4">
    <source>
        <dbReference type="SAM" id="MobiDB-lite"/>
    </source>
</evidence>
<dbReference type="RefSeq" id="WP_097176091.1">
    <property type="nucleotide sequence ID" value="NZ_OBML01000012.1"/>
</dbReference>
<keyword evidence="5" id="KW-1133">Transmembrane helix</keyword>
<gene>
    <name evidence="6" type="ORF">SAMN05421512_11247</name>
</gene>
<evidence type="ECO:0000313" key="6">
    <source>
        <dbReference type="EMBL" id="SOC22332.1"/>
    </source>
</evidence>
<dbReference type="NCBIfam" id="TIGR02971">
    <property type="entry name" value="heterocyst_DevB"/>
    <property type="match status" value="1"/>
</dbReference>
<dbReference type="EMBL" id="OBML01000012">
    <property type="protein sequence ID" value="SOC22332.1"/>
    <property type="molecule type" value="Genomic_DNA"/>
</dbReference>
<reference evidence="6 7" key="1">
    <citation type="submission" date="2017-08" db="EMBL/GenBank/DDBJ databases">
        <authorList>
            <person name="de Groot N.N."/>
        </authorList>
    </citation>
    <scope>NUCLEOTIDE SEQUENCE [LARGE SCALE GENOMIC DNA]</scope>
    <source>
        <strain evidence="6 7">USBA 352</strain>
    </source>
</reference>
<proteinExistence type="predicted"/>
<dbReference type="PANTHER" id="PTHR32347">
    <property type="entry name" value="EFFLUX SYSTEM COMPONENT YKNX-RELATED"/>
    <property type="match status" value="1"/>
</dbReference>
<name>A0A285TJQ3_9HYPH</name>
<keyword evidence="2 3" id="KW-0175">Coiled coil</keyword>
<feature type="coiled-coil region" evidence="3">
    <location>
        <begin position="186"/>
        <end position="213"/>
    </location>
</feature>
<dbReference type="Gene3D" id="1.10.287.470">
    <property type="entry name" value="Helix hairpin bin"/>
    <property type="match status" value="1"/>
</dbReference>
<dbReference type="SUPFAM" id="SSF111369">
    <property type="entry name" value="HlyD-like secretion proteins"/>
    <property type="match status" value="1"/>
</dbReference>
<feature type="region of interest" description="Disordered" evidence="4">
    <location>
        <begin position="1"/>
        <end position="27"/>
    </location>
</feature>
<dbReference type="Proteomes" id="UP000219331">
    <property type="component" value="Unassembled WGS sequence"/>
</dbReference>
<accession>A0A285TJQ3</accession>
<evidence type="ECO:0000256" key="2">
    <source>
        <dbReference type="ARBA" id="ARBA00023054"/>
    </source>
</evidence>